<dbReference type="EC" id="3.2.1.55" evidence="7"/>
<organism evidence="7">
    <name type="scientific">Blautia hansenii</name>
    <name type="common">Ruminococcus hansenii</name>
    <dbReference type="NCBI Taxonomy" id="1322"/>
    <lineage>
        <taxon>Bacteria</taxon>
        <taxon>Bacillati</taxon>
        <taxon>Bacillota</taxon>
        <taxon>Clostridia</taxon>
        <taxon>Lachnospirales</taxon>
        <taxon>Lachnospiraceae</taxon>
        <taxon>Blautia</taxon>
    </lineage>
</organism>
<evidence type="ECO:0000256" key="1">
    <source>
        <dbReference type="ARBA" id="ARBA00009865"/>
    </source>
</evidence>
<evidence type="ECO:0000256" key="3">
    <source>
        <dbReference type="ARBA" id="ARBA00022801"/>
    </source>
</evidence>
<keyword evidence="4 6" id="KW-0326">Glycosidase</keyword>
<feature type="site" description="Important for catalytic activity, responsible for pKa modulation of the active site Glu and correct orientation of both the proton donor and substrate" evidence="5">
    <location>
        <position position="142"/>
    </location>
</feature>
<dbReference type="PANTHER" id="PTHR43817">
    <property type="entry name" value="GLYCOSYL HYDROLASE"/>
    <property type="match status" value="1"/>
</dbReference>
<dbReference type="InterPro" id="IPR023296">
    <property type="entry name" value="Glyco_hydro_beta-prop_sf"/>
</dbReference>
<name>A0A6N2RCZ7_BLAHA</name>
<comment type="similarity">
    <text evidence="1 6">Belongs to the glycosyl hydrolase 43 family.</text>
</comment>
<dbReference type="InterPro" id="IPR016828">
    <property type="entry name" value="Alpha-L-arabinofuranosidase"/>
</dbReference>
<evidence type="ECO:0000256" key="4">
    <source>
        <dbReference type="ARBA" id="ARBA00023295"/>
    </source>
</evidence>
<reference evidence="7" key="1">
    <citation type="submission" date="2019-11" db="EMBL/GenBank/DDBJ databases">
        <authorList>
            <person name="Feng L."/>
        </authorList>
    </citation>
    <scope>NUCLEOTIDE SEQUENCE</scope>
    <source>
        <strain evidence="7">BhanseniiLFYP23</strain>
    </source>
</reference>
<dbReference type="GO" id="GO:0046556">
    <property type="term" value="F:alpha-L-arabinofuranosidase activity"/>
    <property type="evidence" value="ECO:0007669"/>
    <property type="project" value="UniProtKB-EC"/>
</dbReference>
<protein>
    <submittedName>
        <fullName evidence="7">Extracellular exo-alpha-(1-&gt;5)-L-arabinofuranosidase</fullName>
        <ecNumber evidence="7">3.2.1.55</ecNumber>
    </submittedName>
</protein>
<evidence type="ECO:0000256" key="2">
    <source>
        <dbReference type="ARBA" id="ARBA00022729"/>
    </source>
</evidence>
<dbReference type="GO" id="GO:0005975">
    <property type="term" value="P:carbohydrate metabolic process"/>
    <property type="evidence" value="ECO:0007669"/>
    <property type="project" value="InterPro"/>
</dbReference>
<dbReference type="Gene3D" id="2.115.10.20">
    <property type="entry name" value="Glycosyl hydrolase domain, family 43"/>
    <property type="match status" value="1"/>
</dbReference>
<gene>
    <name evidence="7" type="ORF">BHLFYP23_01567</name>
</gene>
<dbReference type="EMBL" id="CACRSY010000005">
    <property type="protein sequence ID" value="VYS78782.1"/>
    <property type="molecule type" value="Genomic_DNA"/>
</dbReference>
<dbReference type="InterPro" id="IPR006710">
    <property type="entry name" value="Glyco_hydro_43"/>
</dbReference>
<dbReference type="RefSeq" id="WP_156341844.1">
    <property type="nucleotide sequence ID" value="NZ_CACRSY010000005.1"/>
</dbReference>
<dbReference type="PANTHER" id="PTHR43817:SF1">
    <property type="entry name" value="HYDROLASE, FAMILY 43, PUTATIVE (AFU_ORTHOLOGUE AFUA_3G01660)-RELATED"/>
    <property type="match status" value="1"/>
</dbReference>
<evidence type="ECO:0000256" key="6">
    <source>
        <dbReference type="RuleBase" id="RU361187"/>
    </source>
</evidence>
<evidence type="ECO:0000256" key="5">
    <source>
        <dbReference type="PIRSR" id="PIRSR606710-2"/>
    </source>
</evidence>
<accession>A0A6N2RCZ7</accession>
<dbReference type="SUPFAM" id="SSF75005">
    <property type="entry name" value="Arabinanase/levansucrase/invertase"/>
    <property type="match status" value="1"/>
</dbReference>
<dbReference type="PIRSF" id="PIRSF025414">
    <property type="entry name" value="Alpha-L-arabinofuranosidase"/>
    <property type="match status" value="1"/>
</dbReference>
<keyword evidence="3 6" id="KW-0378">Hydrolase</keyword>
<proteinExistence type="inferred from homology"/>
<evidence type="ECO:0000313" key="7">
    <source>
        <dbReference type="EMBL" id="VYS78782.1"/>
    </source>
</evidence>
<sequence>MNNTNYKKTEYNQPLIEQRADPYIYRHVDGSYYFAASVPEYDRIVLRKATTIKGLKDATEVTLWVKHERGEQSIHVWAPEIHYLDGGWYIYYAAGDKDDIWQIRPYVLRCTGDDPMKDKWEELGMMQAAEGDDFSFHAFSLDATVFENKGEHYYIWAEKTGVGKQVSNLYIARMAAPNKLATAQVLLTTPDYDWERVDFWVNEGPAILKKNGKIFMTFSASATGACYCMGMMYVDENADLLDPGVWTKLRYPVLKTEEEKGIYGPGHNSFVKEEDGETDLCVYHARQYDEIIGDPLYDANRHTMLMRVTFDEKGFPVFEYQKNFV</sequence>
<keyword evidence="2" id="KW-0732">Signal</keyword>
<dbReference type="AlphaFoldDB" id="A0A6N2RCZ7"/>
<dbReference type="Pfam" id="PF04616">
    <property type="entry name" value="Glyco_hydro_43"/>
    <property type="match status" value="1"/>
</dbReference>